<dbReference type="InParanoid" id="B8C210"/>
<dbReference type="HOGENOM" id="CLU_1263831_0_0_1"/>
<evidence type="ECO:0000313" key="3">
    <source>
        <dbReference type="Proteomes" id="UP000001449"/>
    </source>
</evidence>
<evidence type="ECO:0000256" key="1">
    <source>
        <dbReference type="SAM" id="MobiDB-lite"/>
    </source>
</evidence>
<dbReference type="KEGG" id="tps:THAPSDRAFT_5120"/>
<feature type="region of interest" description="Disordered" evidence="1">
    <location>
        <begin position="1"/>
        <end position="53"/>
    </location>
</feature>
<accession>B8C210</accession>
<dbReference type="RefSeq" id="XP_002290559.1">
    <property type="nucleotide sequence ID" value="XM_002290523.1"/>
</dbReference>
<name>B8C210_THAPS</name>
<evidence type="ECO:0000313" key="2">
    <source>
        <dbReference type="EMBL" id="EED92311.1"/>
    </source>
</evidence>
<reference evidence="2 3" key="2">
    <citation type="journal article" date="2008" name="Nature">
        <title>The Phaeodactylum genome reveals the evolutionary history of diatom genomes.</title>
        <authorList>
            <person name="Bowler C."/>
            <person name="Allen A.E."/>
            <person name="Badger J.H."/>
            <person name="Grimwood J."/>
            <person name="Jabbari K."/>
            <person name="Kuo A."/>
            <person name="Maheswari U."/>
            <person name="Martens C."/>
            <person name="Maumus F."/>
            <person name="Otillar R.P."/>
            <person name="Rayko E."/>
            <person name="Salamov A."/>
            <person name="Vandepoele K."/>
            <person name="Beszteri B."/>
            <person name="Gruber A."/>
            <person name="Heijde M."/>
            <person name="Katinka M."/>
            <person name="Mock T."/>
            <person name="Valentin K."/>
            <person name="Verret F."/>
            <person name="Berges J.A."/>
            <person name="Brownlee C."/>
            <person name="Cadoret J.P."/>
            <person name="Chiovitti A."/>
            <person name="Choi C.J."/>
            <person name="Coesel S."/>
            <person name="De Martino A."/>
            <person name="Detter J.C."/>
            <person name="Durkin C."/>
            <person name="Falciatore A."/>
            <person name="Fournet J."/>
            <person name="Haruta M."/>
            <person name="Huysman M.J."/>
            <person name="Jenkins B.D."/>
            <person name="Jiroutova K."/>
            <person name="Jorgensen R.E."/>
            <person name="Joubert Y."/>
            <person name="Kaplan A."/>
            <person name="Kroger N."/>
            <person name="Kroth P.G."/>
            <person name="La Roche J."/>
            <person name="Lindquist E."/>
            <person name="Lommer M."/>
            <person name="Martin-Jezequel V."/>
            <person name="Lopez P.J."/>
            <person name="Lucas S."/>
            <person name="Mangogna M."/>
            <person name="McGinnis K."/>
            <person name="Medlin L.K."/>
            <person name="Montsant A."/>
            <person name="Oudot-Le Secq M.P."/>
            <person name="Napoli C."/>
            <person name="Obornik M."/>
            <person name="Parker M.S."/>
            <person name="Petit J.L."/>
            <person name="Porcel B.M."/>
            <person name="Poulsen N."/>
            <person name="Robison M."/>
            <person name="Rychlewski L."/>
            <person name="Rynearson T.A."/>
            <person name="Schmutz J."/>
            <person name="Shapiro H."/>
            <person name="Siaut M."/>
            <person name="Stanley M."/>
            <person name="Sussman M.R."/>
            <person name="Taylor A.R."/>
            <person name="Vardi A."/>
            <person name="von Dassow P."/>
            <person name="Vyverman W."/>
            <person name="Willis A."/>
            <person name="Wyrwicz L.S."/>
            <person name="Rokhsar D.S."/>
            <person name="Weissenbach J."/>
            <person name="Armbrust E.V."/>
            <person name="Green B.R."/>
            <person name="Van de Peer Y."/>
            <person name="Grigoriev I.V."/>
        </authorList>
    </citation>
    <scope>NUCLEOTIDE SEQUENCE [LARGE SCALE GENOMIC DNA]</scope>
    <source>
        <strain evidence="2 3">CCMP1335</strain>
    </source>
</reference>
<reference evidence="2 3" key="1">
    <citation type="journal article" date="2004" name="Science">
        <title>The genome of the diatom Thalassiosira pseudonana: ecology, evolution, and metabolism.</title>
        <authorList>
            <person name="Armbrust E.V."/>
            <person name="Berges J.A."/>
            <person name="Bowler C."/>
            <person name="Green B.R."/>
            <person name="Martinez D."/>
            <person name="Putnam N.H."/>
            <person name="Zhou S."/>
            <person name="Allen A.E."/>
            <person name="Apt K.E."/>
            <person name="Bechner M."/>
            <person name="Brzezinski M.A."/>
            <person name="Chaal B.K."/>
            <person name="Chiovitti A."/>
            <person name="Davis A.K."/>
            <person name="Demarest M.S."/>
            <person name="Detter J.C."/>
            <person name="Glavina T."/>
            <person name="Goodstein D."/>
            <person name="Hadi M.Z."/>
            <person name="Hellsten U."/>
            <person name="Hildebrand M."/>
            <person name="Jenkins B.D."/>
            <person name="Jurka J."/>
            <person name="Kapitonov V.V."/>
            <person name="Kroger N."/>
            <person name="Lau W.W."/>
            <person name="Lane T.W."/>
            <person name="Larimer F.W."/>
            <person name="Lippmeier J.C."/>
            <person name="Lucas S."/>
            <person name="Medina M."/>
            <person name="Montsant A."/>
            <person name="Obornik M."/>
            <person name="Parker M.S."/>
            <person name="Palenik B."/>
            <person name="Pazour G.J."/>
            <person name="Richardson P.M."/>
            <person name="Rynearson T.A."/>
            <person name="Saito M.A."/>
            <person name="Schwartz D.C."/>
            <person name="Thamatrakoln K."/>
            <person name="Valentin K."/>
            <person name="Vardi A."/>
            <person name="Wilkerson F.P."/>
            <person name="Rokhsar D.S."/>
        </authorList>
    </citation>
    <scope>NUCLEOTIDE SEQUENCE [LARGE SCALE GENOMIC DNA]</scope>
    <source>
        <strain evidence="2 3">CCMP1335</strain>
    </source>
</reference>
<sequence>MTNMEVSLSPINESSARRSKVPDKKRNSGISLLVSSKAKNRSDDSTTSCSSSEGGWINHSECGFNDAIHNTLMNVGEAMYFYFGPPDSKGKQVVREVSDYCADVADGVRGMHRELSKRKDFKKADDTDKAFMVLQEMANEMYNVQQVLAEEAEKGKVEKVLNDWRDAVEVEKVLNDWRDVVEEVPIALQEIIEESIPTLAVEVADTGTYDGTVQGILVA</sequence>
<dbReference type="AlphaFoldDB" id="B8C210"/>
<proteinExistence type="predicted"/>
<dbReference type="EMBL" id="CM000642">
    <property type="protein sequence ID" value="EED92311.1"/>
    <property type="molecule type" value="Genomic_DNA"/>
</dbReference>
<protein>
    <submittedName>
        <fullName evidence="2">Uncharacterized protein</fullName>
    </submittedName>
</protein>
<feature type="compositionally biased region" description="Polar residues" evidence="1">
    <location>
        <begin position="1"/>
        <end position="14"/>
    </location>
</feature>
<organism evidence="2 3">
    <name type="scientific">Thalassiosira pseudonana</name>
    <name type="common">Marine diatom</name>
    <name type="synonym">Cyclotella nana</name>
    <dbReference type="NCBI Taxonomy" id="35128"/>
    <lineage>
        <taxon>Eukaryota</taxon>
        <taxon>Sar</taxon>
        <taxon>Stramenopiles</taxon>
        <taxon>Ochrophyta</taxon>
        <taxon>Bacillariophyta</taxon>
        <taxon>Coscinodiscophyceae</taxon>
        <taxon>Thalassiosirophycidae</taxon>
        <taxon>Thalassiosirales</taxon>
        <taxon>Thalassiosiraceae</taxon>
        <taxon>Thalassiosira</taxon>
    </lineage>
</organism>
<keyword evidence="3" id="KW-1185">Reference proteome</keyword>
<gene>
    <name evidence="2" type="ORF">THAPSDRAFT_5120</name>
</gene>
<dbReference type="Proteomes" id="UP000001449">
    <property type="component" value="Chromosome 5"/>
</dbReference>
<dbReference type="GeneID" id="7449680"/>
<dbReference type="PaxDb" id="35128-Thaps5120"/>